<dbReference type="EMBL" id="CP048620">
    <property type="protein sequence ID" value="QPJ66818.1"/>
    <property type="molecule type" value="Genomic_DNA"/>
</dbReference>
<dbReference type="AlphaFoldDB" id="A0A7T0C5H1"/>
<evidence type="ECO:0000313" key="3">
    <source>
        <dbReference type="EMBL" id="QPJ66818.1"/>
    </source>
</evidence>
<dbReference type="Pfam" id="PF07603">
    <property type="entry name" value="Lcl_C"/>
    <property type="match status" value="1"/>
</dbReference>
<evidence type="ECO:0000256" key="1">
    <source>
        <dbReference type="SAM" id="MobiDB-lite"/>
    </source>
</evidence>
<protein>
    <submittedName>
        <fullName evidence="3">DUF1566 domain-containing protein</fullName>
    </submittedName>
</protein>
<sequence>MWKKTDAWNDMHKFYLWKDHKEYVDKINKEKFAGYSDWSIPSKAEASVLFDKDKKKKCMDKNGTHYYIDPIFEAGGVSNTWITECSDDNIIRYDLKCGVDTPYPGNDVFGSMRLVRKAPVAKEEPKAETKAEPKAAEKEPAKEAAKAPAEESAKEE</sequence>
<name>A0A7T0C5H1_9BACT</name>
<feature type="domain" description="Lcl C-terminal" evidence="2">
    <location>
        <begin position="1"/>
        <end position="63"/>
    </location>
</feature>
<feature type="region of interest" description="Disordered" evidence="1">
    <location>
        <begin position="119"/>
        <end position="156"/>
    </location>
</feature>
<feature type="compositionally biased region" description="Basic and acidic residues" evidence="1">
    <location>
        <begin position="120"/>
        <end position="156"/>
    </location>
</feature>
<dbReference type="Proteomes" id="UP000594464">
    <property type="component" value="Chromosome"/>
</dbReference>
<gene>
    <name evidence="3" type="ORF">G3M78_09170</name>
</gene>
<organism evidence="3 4">
    <name type="scientific">Candidatus Nitrohelix vancouverensis</name>
    <dbReference type="NCBI Taxonomy" id="2705534"/>
    <lineage>
        <taxon>Bacteria</taxon>
        <taxon>Pseudomonadati</taxon>
        <taxon>Nitrospinota/Tectimicrobiota group</taxon>
        <taxon>Nitrospinota</taxon>
        <taxon>Nitrospinia</taxon>
        <taxon>Nitrospinales</taxon>
        <taxon>Nitrospinaceae</taxon>
        <taxon>Candidatus Nitrohelix</taxon>
    </lineage>
</organism>
<dbReference type="InterPro" id="IPR011460">
    <property type="entry name" value="Lcl_C"/>
</dbReference>
<proteinExistence type="predicted"/>
<accession>A0A7T0C5H1</accession>
<reference evidence="4" key="1">
    <citation type="submission" date="2020-02" db="EMBL/GenBank/DDBJ databases">
        <title>Genomic and physiological characterization of two novel Nitrospinaceae genera.</title>
        <authorList>
            <person name="Mueller A.J."/>
            <person name="Jung M.-Y."/>
            <person name="Strachan C.R."/>
            <person name="Herbold C.W."/>
            <person name="Kirkegaard R.H."/>
            <person name="Daims H."/>
        </authorList>
    </citation>
    <scope>NUCLEOTIDE SEQUENCE [LARGE SCALE GENOMIC DNA]</scope>
</reference>
<evidence type="ECO:0000313" key="4">
    <source>
        <dbReference type="Proteomes" id="UP000594464"/>
    </source>
</evidence>
<evidence type="ECO:0000259" key="2">
    <source>
        <dbReference type="Pfam" id="PF07603"/>
    </source>
</evidence>
<dbReference type="KEGG" id="nva:G3M78_09170"/>